<accession>A0A1B0C6H1</accession>
<evidence type="ECO:0000313" key="1">
    <source>
        <dbReference type="EnsemblMetazoa" id="GPPI050448-PA"/>
    </source>
</evidence>
<dbReference type="Gene3D" id="1.10.510.10">
    <property type="entry name" value="Transferase(Phosphotransferase) domain 1"/>
    <property type="match status" value="1"/>
</dbReference>
<name>A0A1B0C6H1_9MUSC</name>
<dbReference type="SUPFAM" id="SSF57903">
    <property type="entry name" value="FYVE/PHD zinc finger"/>
    <property type="match status" value="1"/>
</dbReference>
<dbReference type="SUPFAM" id="SSF56112">
    <property type="entry name" value="Protein kinase-like (PK-like)"/>
    <property type="match status" value="1"/>
</dbReference>
<reference evidence="2" key="1">
    <citation type="submission" date="2015-01" db="EMBL/GenBank/DDBJ databases">
        <authorList>
            <person name="Aksoy S."/>
            <person name="Warren W."/>
            <person name="Wilson R.K."/>
        </authorList>
    </citation>
    <scope>NUCLEOTIDE SEQUENCE [LARGE SCALE GENOMIC DNA]</scope>
    <source>
        <strain evidence="2">IAEA</strain>
    </source>
</reference>
<dbReference type="EMBL" id="JXJN01026623">
    <property type="status" value="NOT_ANNOTATED_CDS"/>
    <property type="molecule type" value="Genomic_DNA"/>
</dbReference>
<dbReference type="InterPro" id="IPR011011">
    <property type="entry name" value="Znf_FYVE_PHD"/>
</dbReference>
<dbReference type="STRING" id="67801.A0A1B0C6H1"/>
<dbReference type="EMBL" id="JXJN01026624">
    <property type="status" value="NOT_ANNOTATED_CDS"/>
    <property type="molecule type" value="Genomic_DNA"/>
</dbReference>
<dbReference type="AlphaFoldDB" id="A0A1B0C6H1"/>
<dbReference type="EnsemblMetazoa" id="GPPI050448-RA">
    <property type="protein sequence ID" value="GPPI050448-PA"/>
    <property type="gene ID" value="GPPI050448"/>
</dbReference>
<proteinExistence type="predicted"/>
<dbReference type="InterPro" id="IPR011009">
    <property type="entry name" value="Kinase-like_dom_sf"/>
</dbReference>
<dbReference type="Proteomes" id="UP000092460">
    <property type="component" value="Unassembled WGS sequence"/>
</dbReference>
<dbReference type="VEuPathDB" id="VectorBase:GPPI050448"/>
<protein>
    <recommendedName>
        <fullName evidence="3">Protein kinase domain-containing protein</fullName>
    </recommendedName>
</protein>
<keyword evidence="2" id="KW-1185">Reference proteome</keyword>
<reference evidence="1" key="2">
    <citation type="submission" date="2020-05" db="UniProtKB">
        <authorList>
            <consortium name="EnsemblMetazoa"/>
        </authorList>
    </citation>
    <scope>IDENTIFICATION</scope>
    <source>
        <strain evidence="1">IAEA</strain>
    </source>
</reference>
<evidence type="ECO:0000313" key="2">
    <source>
        <dbReference type="Proteomes" id="UP000092460"/>
    </source>
</evidence>
<organism evidence="1 2">
    <name type="scientific">Glossina palpalis gambiensis</name>
    <dbReference type="NCBI Taxonomy" id="67801"/>
    <lineage>
        <taxon>Eukaryota</taxon>
        <taxon>Metazoa</taxon>
        <taxon>Ecdysozoa</taxon>
        <taxon>Arthropoda</taxon>
        <taxon>Hexapoda</taxon>
        <taxon>Insecta</taxon>
        <taxon>Pterygota</taxon>
        <taxon>Neoptera</taxon>
        <taxon>Endopterygota</taxon>
        <taxon>Diptera</taxon>
        <taxon>Brachycera</taxon>
        <taxon>Muscomorpha</taxon>
        <taxon>Hippoboscoidea</taxon>
        <taxon>Glossinidae</taxon>
        <taxon>Glossina</taxon>
    </lineage>
</organism>
<sequence>MLGETGCAMAQANSIIGVGILAMPFSDELFLFCCWCNGSAHSKCAGFRGKQFDYINFCTYGLRWTCPNCRDMDVNVFKVIMQTRTGFKDVKLIMNDCLNKLVMIEDNFSKCKYLERPELLPHNVHWSPASSIVFVDLTTDKLSTDCACKASVEASIGTPVYAVPNNNLNLNNNNIPEVVVNSPSSDGHKTPQDIPISISPLPRIPVAQSNIRIFLRAFLFGRRNYTLTFDYTAASIAIRPVYVFPGVSPRHKMQQLYLALKLLKKTGERNLILKLCDFGSASTVNDNEITPYSISRFYRAPEIISRADEI</sequence>
<evidence type="ECO:0008006" key="3">
    <source>
        <dbReference type="Google" id="ProtNLM"/>
    </source>
</evidence>